<proteinExistence type="inferred from homology"/>
<dbReference type="AlphaFoldDB" id="E0NSN4"/>
<dbReference type="OrthoDB" id="9806592at2"/>
<comment type="similarity">
    <text evidence="1 6">Belongs to the peptidase S14 family.</text>
</comment>
<dbReference type="InterPro" id="IPR023562">
    <property type="entry name" value="ClpP/TepA"/>
</dbReference>
<gene>
    <name evidence="7" type="primary">clpP</name>
    <name evidence="7" type="ORF">HMPREF0658_1185</name>
</gene>
<dbReference type="STRING" id="862515.HMPREF0658_1185"/>
<dbReference type="PANTHER" id="PTHR10381">
    <property type="entry name" value="ATP-DEPENDENT CLP PROTEASE PROTEOLYTIC SUBUNIT"/>
    <property type="match status" value="1"/>
</dbReference>
<evidence type="ECO:0000256" key="3">
    <source>
        <dbReference type="ARBA" id="ARBA00022670"/>
    </source>
</evidence>
<dbReference type="SUPFAM" id="SSF52096">
    <property type="entry name" value="ClpP/crotonase"/>
    <property type="match status" value="1"/>
</dbReference>
<keyword evidence="2" id="KW-0963">Cytoplasm</keyword>
<dbReference type="EMBL" id="AEEI01000040">
    <property type="protein sequence ID" value="EFM01877.1"/>
    <property type="molecule type" value="Genomic_DNA"/>
</dbReference>
<dbReference type="InterPro" id="IPR029045">
    <property type="entry name" value="ClpP/crotonase-like_dom_sf"/>
</dbReference>
<dbReference type="GO" id="GO:0004252">
    <property type="term" value="F:serine-type endopeptidase activity"/>
    <property type="evidence" value="ECO:0007669"/>
    <property type="project" value="InterPro"/>
</dbReference>
<dbReference type="GO" id="GO:0006515">
    <property type="term" value="P:protein quality control for misfolded or incompletely synthesized proteins"/>
    <property type="evidence" value="ECO:0007669"/>
    <property type="project" value="TreeGrafter"/>
</dbReference>
<dbReference type="Pfam" id="PF00574">
    <property type="entry name" value="CLP_protease"/>
    <property type="match status" value="1"/>
</dbReference>
<dbReference type="CDD" id="cd07016">
    <property type="entry name" value="S14_ClpP_1"/>
    <property type="match status" value="1"/>
</dbReference>
<dbReference type="GO" id="GO:0051117">
    <property type="term" value="F:ATPase binding"/>
    <property type="evidence" value="ECO:0007669"/>
    <property type="project" value="TreeGrafter"/>
</dbReference>
<keyword evidence="5" id="KW-0720">Serine protease</keyword>
<evidence type="ECO:0000313" key="7">
    <source>
        <dbReference type="EMBL" id="EFM01877.1"/>
    </source>
</evidence>
<evidence type="ECO:0000256" key="1">
    <source>
        <dbReference type="ARBA" id="ARBA00007039"/>
    </source>
</evidence>
<evidence type="ECO:0000256" key="4">
    <source>
        <dbReference type="ARBA" id="ARBA00022801"/>
    </source>
</evidence>
<name>E0NSN4_9BACT</name>
<dbReference type="eggNOG" id="COG0740">
    <property type="taxonomic scope" value="Bacteria"/>
</dbReference>
<organism evidence="7 8">
    <name type="scientific">Hoylesella marshii DSM 16973 = JCM 13450</name>
    <dbReference type="NCBI Taxonomy" id="862515"/>
    <lineage>
        <taxon>Bacteria</taxon>
        <taxon>Pseudomonadati</taxon>
        <taxon>Bacteroidota</taxon>
        <taxon>Bacteroidia</taxon>
        <taxon>Bacteroidales</taxon>
        <taxon>Prevotellaceae</taxon>
        <taxon>Hoylesella</taxon>
    </lineage>
</organism>
<dbReference type="Proteomes" id="UP000004394">
    <property type="component" value="Unassembled WGS sequence"/>
</dbReference>
<evidence type="ECO:0000256" key="5">
    <source>
        <dbReference type="ARBA" id="ARBA00022825"/>
    </source>
</evidence>
<dbReference type="PRINTS" id="PR00127">
    <property type="entry name" value="CLPPROTEASEP"/>
</dbReference>
<keyword evidence="8" id="KW-1185">Reference proteome</keyword>
<dbReference type="NCBIfam" id="NF045542">
    <property type="entry name" value="Clp_rel_HeadMat"/>
    <property type="match status" value="1"/>
</dbReference>
<dbReference type="InterPro" id="IPR001907">
    <property type="entry name" value="ClpP"/>
</dbReference>
<keyword evidence="3" id="KW-0645">Protease</keyword>
<reference evidence="7" key="1">
    <citation type="submission" date="2010-07" db="EMBL/GenBank/DDBJ databases">
        <authorList>
            <person name="Muzny D."/>
            <person name="Qin X."/>
            <person name="Deng J."/>
            <person name="Jiang H."/>
            <person name="Liu Y."/>
            <person name="Qu J."/>
            <person name="Song X.-Z."/>
            <person name="Zhang L."/>
            <person name="Thornton R."/>
            <person name="Coyle M."/>
            <person name="Francisco L."/>
            <person name="Jackson L."/>
            <person name="Javaid M."/>
            <person name="Korchina V."/>
            <person name="Kovar C."/>
            <person name="Mata R."/>
            <person name="Mathew T."/>
            <person name="Ngo R."/>
            <person name="Nguyen L."/>
            <person name="Nguyen N."/>
            <person name="Okwuonu G."/>
            <person name="Ongeri F."/>
            <person name="Pham C."/>
            <person name="Simmons D."/>
            <person name="Wilczek-Boney K."/>
            <person name="Hale W."/>
            <person name="Jakkamsetti A."/>
            <person name="Pham P."/>
            <person name="Ruth R."/>
            <person name="San Lucas F."/>
            <person name="Warren J."/>
            <person name="Zhang J."/>
            <person name="Zhao Z."/>
            <person name="Zhou C."/>
            <person name="Zhu D."/>
            <person name="Lee S."/>
            <person name="Bess C."/>
            <person name="Blankenburg K."/>
            <person name="Forbes L."/>
            <person name="Fu Q."/>
            <person name="Gubbala S."/>
            <person name="Hirani K."/>
            <person name="Jayaseelan J.C."/>
            <person name="Lara F."/>
            <person name="Munidasa M."/>
            <person name="Palculict T."/>
            <person name="Patil S."/>
            <person name="Pu L.-L."/>
            <person name="Saada N."/>
            <person name="Tang L."/>
            <person name="Weissenberger G."/>
            <person name="Zhu Y."/>
            <person name="Hemphill L."/>
            <person name="Shang Y."/>
            <person name="Youmans B."/>
            <person name="Ayvaz T."/>
            <person name="Ross M."/>
            <person name="Santibanez J."/>
            <person name="Aqrawi P."/>
            <person name="Gross S."/>
            <person name="Joshi V."/>
            <person name="Fowler G."/>
            <person name="Nazareth L."/>
            <person name="Reid J."/>
            <person name="Worley K."/>
            <person name="Petrosino J."/>
            <person name="Highlander S."/>
            <person name="Gibbs R."/>
        </authorList>
    </citation>
    <scope>NUCLEOTIDE SEQUENCE [LARGE SCALE GENOMIC DNA]</scope>
    <source>
        <strain evidence="7">DSM 16973</strain>
    </source>
</reference>
<sequence length="369" mass="41716">MTQHFFNTLNGKENSVSILLYGDIGEGQQVDSKAVVEELITLAARYPKIDVRINSCGGDVFSGMAIFNALKTSKADITVYIDGVAASIAAIVALCGKPLYMAPYAKLMLHSVKAGGYGDAKQLEQTIQLINQLHGDLSNMVSARLNITPEEVEQRFFDGTDHWLTAQEALQMKLINGIYETDTAEAPKAGEDVYQYFNNRLGGIQSSKQGFFADFAELKEKAERWDAYQRTNSTFENKIKELEVLGDLKPSEKMMLQNASKGNPIEFKRLMDAKRTEMLDEAQKALENLTNTRGLWRYFNLPKDKELLREFALSQPRLFQKVFGAFQRPITEVWEGDMRASWTLEDYRRYDPLALQRNPDLALKLSGKH</sequence>
<accession>E0NSN4</accession>
<evidence type="ECO:0000256" key="2">
    <source>
        <dbReference type="ARBA" id="ARBA00022490"/>
    </source>
</evidence>
<protein>
    <recommendedName>
        <fullName evidence="6">ATP-dependent Clp protease proteolytic subunit</fullName>
    </recommendedName>
</protein>
<dbReference type="RefSeq" id="WP_006949204.1">
    <property type="nucleotide sequence ID" value="NZ_BAJI01000048.1"/>
</dbReference>
<evidence type="ECO:0000313" key="8">
    <source>
        <dbReference type="Proteomes" id="UP000004394"/>
    </source>
</evidence>
<dbReference type="GO" id="GO:0004176">
    <property type="term" value="F:ATP-dependent peptidase activity"/>
    <property type="evidence" value="ECO:0007669"/>
    <property type="project" value="InterPro"/>
</dbReference>
<comment type="caution">
    <text evidence="7">The sequence shown here is derived from an EMBL/GenBank/DDBJ whole genome shotgun (WGS) entry which is preliminary data.</text>
</comment>
<evidence type="ECO:0000256" key="6">
    <source>
        <dbReference type="RuleBase" id="RU003567"/>
    </source>
</evidence>
<dbReference type="GO" id="GO:0009368">
    <property type="term" value="C:endopeptidase Clp complex"/>
    <property type="evidence" value="ECO:0007669"/>
    <property type="project" value="TreeGrafter"/>
</dbReference>
<dbReference type="HOGENOM" id="CLU_749773_0_0_10"/>
<dbReference type="Gene3D" id="3.90.226.10">
    <property type="entry name" value="2-enoyl-CoA Hydratase, Chain A, domain 1"/>
    <property type="match status" value="1"/>
</dbReference>
<keyword evidence="4 7" id="KW-0378">Hydrolase</keyword>
<dbReference type="PANTHER" id="PTHR10381:SF70">
    <property type="entry name" value="ATP-DEPENDENT CLP PROTEASE PROTEOLYTIC SUBUNIT"/>
    <property type="match status" value="1"/>
</dbReference>